<dbReference type="Proteomes" id="UP000057213">
    <property type="component" value="Chromosome"/>
</dbReference>
<keyword evidence="2" id="KW-0472">Membrane</keyword>
<keyword evidence="3" id="KW-0131">Cell cycle</keyword>
<feature type="transmembrane region" description="Helical" evidence="2">
    <location>
        <begin position="6"/>
        <end position="23"/>
    </location>
</feature>
<protein>
    <submittedName>
        <fullName evidence="3">Cell division protein FtsL</fullName>
    </submittedName>
</protein>
<proteinExistence type="predicted"/>
<evidence type="ECO:0000256" key="1">
    <source>
        <dbReference type="SAM" id="Coils"/>
    </source>
</evidence>
<dbReference type="GO" id="GO:0051301">
    <property type="term" value="P:cell division"/>
    <property type="evidence" value="ECO:0007669"/>
    <property type="project" value="UniProtKB-KW"/>
</dbReference>
<feature type="coiled-coil region" evidence="1">
    <location>
        <begin position="29"/>
        <end position="56"/>
    </location>
</feature>
<gene>
    <name evidence="3" type="ORF">PU02_0799</name>
</gene>
<organism evidence="3 4">
    <name type="scientific">Bartonella ancashensis</name>
    <dbReference type="NCBI Taxonomy" id="1318743"/>
    <lineage>
        <taxon>Bacteria</taxon>
        <taxon>Pseudomonadati</taxon>
        <taxon>Pseudomonadota</taxon>
        <taxon>Alphaproteobacteria</taxon>
        <taxon>Hyphomicrobiales</taxon>
        <taxon>Bartonellaceae</taxon>
        <taxon>Bartonella</taxon>
    </lineage>
</organism>
<evidence type="ECO:0000313" key="4">
    <source>
        <dbReference type="Proteomes" id="UP000057213"/>
    </source>
</evidence>
<dbReference type="RefSeq" id="WP_053944133.1">
    <property type="nucleotide sequence ID" value="NZ_CP010401.1"/>
</dbReference>
<keyword evidence="4" id="KW-1185">Reference proteome</keyword>
<reference evidence="3 4" key="1">
    <citation type="journal article" date="2015" name="Genome Announc.">
        <title>Complete Genome Sequence of Bartonella ancashensis Strain 20.00, Isolated from the Blood of a Patient with Verruga Peruana.</title>
        <authorList>
            <person name="Hang J."/>
            <person name="Mullins K.E."/>
            <person name="Clifford R.J."/>
            <person name="Onmus-Leone F."/>
            <person name="Yang Y."/>
            <person name="Jiang J."/>
            <person name="Leguia M."/>
            <person name="Kasper M.R."/>
            <person name="Maguina C."/>
            <person name="Lesho E.P."/>
            <person name="Jarman R.G."/>
            <person name="Richards A.L."/>
            <person name="Blazes D."/>
        </authorList>
    </citation>
    <scope>NUCLEOTIDE SEQUENCE [LARGE SCALE GENOMIC DNA]</scope>
    <source>
        <strain evidence="3 4">20.00</strain>
    </source>
</reference>
<keyword evidence="2" id="KW-1133">Transmembrane helix</keyword>
<keyword evidence="2" id="KW-0812">Transmembrane</keyword>
<dbReference type="STRING" id="1318743.PU02_0799"/>
<dbReference type="AlphaFoldDB" id="A0A0M4L873"/>
<dbReference type="OrthoDB" id="7165680at2"/>
<dbReference type="PATRIC" id="fig|1318743.3.peg.812"/>
<name>A0A0M4L873_9HYPH</name>
<evidence type="ECO:0000313" key="3">
    <source>
        <dbReference type="EMBL" id="ALE03613.1"/>
    </source>
</evidence>
<keyword evidence="3" id="KW-0132">Cell division</keyword>
<evidence type="ECO:0000256" key="2">
    <source>
        <dbReference type="SAM" id="Phobius"/>
    </source>
</evidence>
<dbReference type="KEGG" id="banc:PU02_0799"/>
<sequence length="134" mass="15762">MVVFRTLDIILVTIMICIAAFTYKVKYDSQKQINELHRIEHEIAEEKNALKLLRAEWAMITNPARMAKLAERYQQELGLEMIKPRQIVELEDIPIRSYDSIEELIKKYDFEDDMLSGGVNHDSSKNHVIRKSRQ</sequence>
<dbReference type="EMBL" id="CP010401">
    <property type="protein sequence ID" value="ALE03613.1"/>
    <property type="molecule type" value="Genomic_DNA"/>
</dbReference>
<keyword evidence="1" id="KW-0175">Coiled coil</keyword>
<accession>A0A0M4L873</accession>